<accession>A0A9J6BDY8</accession>
<name>A0A9J6BDY8_POLVA</name>
<keyword evidence="1" id="KW-0812">Transmembrane</keyword>
<keyword evidence="3" id="KW-1185">Reference proteome</keyword>
<reference evidence="2" key="1">
    <citation type="submission" date="2021-03" db="EMBL/GenBank/DDBJ databases">
        <title>Chromosome level genome of the anhydrobiotic midge Polypedilum vanderplanki.</title>
        <authorList>
            <person name="Yoshida Y."/>
            <person name="Kikawada T."/>
            <person name="Gusev O."/>
        </authorList>
    </citation>
    <scope>NUCLEOTIDE SEQUENCE</scope>
    <source>
        <strain evidence="2">NIAS01</strain>
        <tissue evidence="2">Whole body or cell culture</tissue>
    </source>
</reference>
<sequence length="168" mass="19773">MSICEFSRSLRIQTMEKITIWFQNLKFKIQNLGRVTTRVSPMFIQFSDFFWCDKYLTKIGYSVMQESQKNEEWQKNICIGTISLTVLIMAVLQVSFIRSILNLMDDDNIFIAMENFAVIGGICLTIIKWYLLLHRSRGKIIKVVAKLDEHYPHNGIDQLDFDTEKYLE</sequence>
<dbReference type="Proteomes" id="UP001107558">
    <property type="component" value="Chromosome 4"/>
</dbReference>
<evidence type="ECO:0000313" key="3">
    <source>
        <dbReference type="Proteomes" id="UP001107558"/>
    </source>
</evidence>
<keyword evidence="1" id="KW-0472">Membrane</keyword>
<organism evidence="2 3">
    <name type="scientific">Polypedilum vanderplanki</name>
    <name type="common">Sleeping chironomid midge</name>
    <dbReference type="NCBI Taxonomy" id="319348"/>
    <lineage>
        <taxon>Eukaryota</taxon>
        <taxon>Metazoa</taxon>
        <taxon>Ecdysozoa</taxon>
        <taxon>Arthropoda</taxon>
        <taxon>Hexapoda</taxon>
        <taxon>Insecta</taxon>
        <taxon>Pterygota</taxon>
        <taxon>Neoptera</taxon>
        <taxon>Endopterygota</taxon>
        <taxon>Diptera</taxon>
        <taxon>Nematocera</taxon>
        <taxon>Chironomoidea</taxon>
        <taxon>Chironomidae</taxon>
        <taxon>Chironominae</taxon>
        <taxon>Polypedilum</taxon>
        <taxon>Polypedilum</taxon>
    </lineage>
</organism>
<keyword evidence="1" id="KW-1133">Transmembrane helix</keyword>
<evidence type="ECO:0000313" key="2">
    <source>
        <dbReference type="EMBL" id="KAG5668089.1"/>
    </source>
</evidence>
<feature type="transmembrane region" description="Helical" evidence="1">
    <location>
        <begin position="109"/>
        <end position="132"/>
    </location>
</feature>
<gene>
    <name evidence="2" type="ORF">PVAND_016044</name>
</gene>
<feature type="transmembrane region" description="Helical" evidence="1">
    <location>
        <begin position="77"/>
        <end position="97"/>
    </location>
</feature>
<dbReference type="AlphaFoldDB" id="A0A9J6BDY8"/>
<protein>
    <submittedName>
        <fullName evidence="2">Uncharacterized protein</fullName>
    </submittedName>
</protein>
<comment type="caution">
    <text evidence="2">The sequence shown here is derived from an EMBL/GenBank/DDBJ whole genome shotgun (WGS) entry which is preliminary data.</text>
</comment>
<evidence type="ECO:0000256" key="1">
    <source>
        <dbReference type="SAM" id="Phobius"/>
    </source>
</evidence>
<proteinExistence type="predicted"/>
<dbReference type="EMBL" id="JADBJN010000004">
    <property type="protein sequence ID" value="KAG5668089.1"/>
    <property type="molecule type" value="Genomic_DNA"/>
</dbReference>